<keyword evidence="2" id="KW-1185">Reference proteome</keyword>
<evidence type="ECO:0000313" key="2">
    <source>
        <dbReference type="Proteomes" id="UP001500506"/>
    </source>
</evidence>
<sequence>MKTRIIGAIAALILAVVGAFALITYVRGADARAADGAELADVYIVQESIPEGTAGDGLAEFVKVDSVPARNVAEGTVTNLEDLAGLVADADLLPGEQLLEARFIDPLELAARGDVPVPEGMQQVSFALPVQRMAGGLVKAGSTVGIVVTAPTPAPSEVLDTRFEFHRVLVTDVTIGTTASSGGDESSSTPQSGNTLMFTVALGTHDVERLVWSLEHAEKKPDTYGVWVTLQNEATDTSGAVMTNESNVRQ</sequence>
<gene>
    <name evidence="1" type="ORF">GCM10009747_34030</name>
</gene>
<comment type="caution">
    <text evidence="1">The sequence shown here is derived from an EMBL/GenBank/DDBJ whole genome shotgun (WGS) entry which is preliminary data.</text>
</comment>
<dbReference type="EMBL" id="BAAANH010000008">
    <property type="protein sequence ID" value="GAA1770013.1"/>
    <property type="molecule type" value="Genomic_DNA"/>
</dbReference>
<evidence type="ECO:0000313" key="1">
    <source>
        <dbReference type="EMBL" id="GAA1770013.1"/>
    </source>
</evidence>
<evidence type="ECO:0008006" key="3">
    <source>
        <dbReference type="Google" id="ProtNLM"/>
    </source>
</evidence>
<dbReference type="Proteomes" id="UP001500506">
    <property type="component" value="Unassembled WGS sequence"/>
</dbReference>
<organism evidence="1 2">
    <name type="scientific">Agromyces humatus</name>
    <dbReference type="NCBI Taxonomy" id="279573"/>
    <lineage>
        <taxon>Bacteria</taxon>
        <taxon>Bacillati</taxon>
        <taxon>Actinomycetota</taxon>
        <taxon>Actinomycetes</taxon>
        <taxon>Micrococcales</taxon>
        <taxon>Microbacteriaceae</taxon>
        <taxon>Agromyces</taxon>
    </lineage>
</organism>
<proteinExistence type="predicted"/>
<dbReference type="RefSeq" id="WP_232499658.1">
    <property type="nucleotide sequence ID" value="NZ_BAAANH010000008.1"/>
</dbReference>
<protein>
    <recommendedName>
        <fullName evidence="3">Pilus assembly protein CpaB</fullName>
    </recommendedName>
</protein>
<name>A0ABP4X4D5_9MICO</name>
<accession>A0ABP4X4D5</accession>
<dbReference type="CDD" id="cd11614">
    <property type="entry name" value="SAF_CpaB_FlgA_like"/>
    <property type="match status" value="1"/>
</dbReference>
<reference evidence="2" key="1">
    <citation type="journal article" date="2019" name="Int. J. Syst. Evol. Microbiol.">
        <title>The Global Catalogue of Microorganisms (GCM) 10K type strain sequencing project: providing services to taxonomists for standard genome sequencing and annotation.</title>
        <authorList>
            <consortium name="The Broad Institute Genomics Platform"/>
            <consortium name="The Broad Institute Genome Sequencing Center for Infectious Disease"/>
            <person name="Wu L."/>
            <person name="Ma J."/>
        </authorList>
    </citation>
    <scope>NUCLEOTIDE SEQUENCE [LARGE SCALE GENOMIC DNA]</scope>
    <source>
        <strain evidence="2">JCM 14319</strain>
    </source>
</reference>